<gene>
    <name evidence="4" type="ORF">B0T19DRAFT_231312</name>
</gene>
<comment type="similarity">
    <text evidence="1 3">Belongs to the short-chain dehydrogenases/reductases (SDR) family.</text>
</comment>
<dbReference type="GO" id="GO:0016491">
    <property type="term" value="F:oxidoreductase activity"/>
    <property type="evidence" value="ECO:0007669"/>
    <property type="project" value="UniProtKB-KW"/>
</dbReference>
<keyword evidence="2" id="KW-0560">Oxidoreductase</keyword>
<evidence type="ECO:0000256" key="2">
    <source>
        <dbReference type="ARBA" id="ARBA00023002"/>
    </source>
</evidence>
<evidence type="ECO:0000313" key="5">
    <source>
        <dbReference type="Proteomes" id="UP001286456"/>
    </source>
</evidence>
<sequence>MAASSTLAPVEDVLDPSRFEGTLREKTALVTGAGRGIGQAIAVAFARAGCDVACVSRTGSEVEAVASLINSTYPSRARAFVSDVSDLDAIAILVGEVRLWCGGPIHILVNNAGIARIDAIEFQRDLGNWSRILATNLTGPVALTHQLLPDMLAGQCGVIISIGSRNAIYRIPYMSAYSVSKTALLRFHENLEQEVRGKGVYNYYVSSPNVKTSILSTADSVDEESLKRSAGARRMVEMIEKVETSPPGMVADVCVLLAADKDAPVLSGRYIDMDGNLRAVLEDIRKRGGSECVKRNLYRLKMDIL</sequence>
<dbReference type="Proteomes" id="UP001286456">
    <property type="component" value="Unassembled WGS sequence"/>
</dbReference>
<dbReference type="Gene3D" id="3.40.50.720">
    <property type="entry name" value="NAD(P)-binding Rossmann-like Domain"/>
    <property type="match status" value="1"/>
</dbReference>
<dbReference type="AlphaFoldDB" id="A0AAE0MB14"/>
<protein>
    <submittedName>
        <fullName evidence="4">Uncharacterized protein</fullName>
    </submittedName>
</protein>
<comment type="caution">
    <text evidence="4">The sequence shown here is derived from an EMBL/GenBank/DDBJ whole genome shotgun (WGS) entry which is preliminary data.</text>
</comment>
<keyword evidence="5" id="KW-1185">Reference proteome</keyword>
<name>A0AAE0MB14_9PEZI</name>
<dbReference type="InterPro" id="IPR036291">
    <property type="entry name" value="NAD(P)-bd_dom_sf"/>
</dbReference>
<reference evidence="4" key="2">
    <citation type="submission" date="2023-06" db="EMBL/GenBank/DDBJ databases">
        <authorList>
            <consortium name="Lawrence Berkeley National Laboratory"/>
            <person name="Haridas S."/>
            <person name="Hensen N."/>
            <person name="Bonometti L."/>
            <person name="Westerberg I."/>
            <person name="Brannstrom I.O."/>
            <person name="Guillou S."/>
            <person name="Cros-Aarteil S."/>
            <person name="Calhoun S."/>
            <person name="Kuo A."/>
            <person name="Mondo S."/>
            <person name="Pangilinan J."/>
            <person name="Riley R."/>
            <person name="Labutti K."/>
            <person name="Andreopoulos B."/>
            <person name="Lipzen A."/>
            <person name="Chen C."/>
            <person name="Yanf M."/>
            <person name="Daum C."/>
            <person name="Ng V."/>
            <person name="Clum A."/>
            <person name="Steindorff A."/>
            <person name="Ohm R."/>
            <person name="Martin F."/>
            <person name="Silar P."/>
            <person name="Natvig D."/>
            <person name="Lalanne C."/>
            <person name="Gautier V."/>
            <person name="Ament-Velasquez S.L."/>
            <person name="Kruys A."/>
            <person name="Hutchinson M.I."/>
            <person name="Powell A.J."/>
            <person name="Barry K."/>
            <person name="Miller A.N."/>
            <person name="Grigoriev I.V."/>
            <person name="Debuchy R."/>
            <person name="Gladieux P."/>
            <person name="Thoren M.H."/>
            <person name="Johannesson H."/>
        </authorList>
    </citation>
    <scope>NUCLEOTIDE SEQUENCE</scope>
    <source>
        <strain evidence="4">SMH4131-1</strain>
    </source>
</reference>
<dbReference type="SUPFAM" id="SSF51735">
    <property type="entry name" value="NAD(P)-binding Rossmann-fold domains"/>
    <property type="match status" value="1"/>
</dbReference>
<reference evidence="4" key="1">
    <citation type="journal article" date="2023" name="Mol. Phylogenet. Evol.">
        <title>Genome-scale phylogeny and comparative genomics of the fungal order Sordariales.</title>
        <authorList>
            <person name="Hensen N."/>
            <person name="Bonometti L."/>
            <person name="Westerberg I."/>
            <person name="Brannstrom I.O."/>
            <person name="Guillou S."/>
            <person name="Cros-Aarteil S."/>
            <person name="Calhoun S."/>
            <person name="Haridas S."/>
            <person name="Kuo A."/>
            <person name="Mondo S."/>
            <person name="Pangilinan J."/>
            <person name="Riley R."/>
            <person name="LaButti K."/>
            <person name="Andreopoulos B."/>
            <person name="Lipzen A."/>
            <person name="Chen C."/>
            <person name="Yan M."/>
            <person name="Daum C."/>
            <person name="Ng V."/>
            <person name="Clum A."/>
            <person name="Steindorff A."/>
            <person name="Ohm R.A."/>
            <person name="Martin F."/>
            <person name="Silar P."/>
            <person name="Natvig D.O."/>
            <person name="Lalanne C."/>
            <person name="Gautier V."/>
            <person name="Ament-Velasquez S.L."/>
            <person name="Kruys A."/>
            <person name="Hutchinson M.I."/>
            <person name="Powell A.J."/>
            <person name="Barry K."/>
            <person name="Miller A.N."/>
            <person name="Grigoriev I.V."/>
            <person name="Debuchy R."/>
            <person name="Gladieux P."/>
            <person name="Hiltunen Thoren M."/>
            <person name="Johannesson H."/>
        </authorList>
    </citation>
    <scope>NUCLEOTIDE SEQUENCE</scope>
    <source>
        <strain evidence="4">SMH4131-1</strain>
    </source>
</reference>
<evidence type="ECO:0000313" key="4">
    <source>
        <dbReference type="EMBL" id="KAK3324484.1"/>
    </source>
</evidence>
<dbReference type="EMBL" id="JAUEPO010000004">
    <property type="protein sequence ID" value="KAK3324484.1"/>
    <property type="molecule type" value="Genomic_DNA"/>
</dbReference>
<dbReference type="InterPro" id="IPR002347">
    <property type="entry name" value="SDR_fam"/>
</dbReference>
<dbReference type="PANTHER" id="PTHR44196">
    <property type="entry name" value="DEHYDROGENASE/REDUCTASE SDR FAMILY MEMBER 7B"/>
    <property type="match status" value="1"/>
</dbReference>
<dbReference type="PRINTS" id="PR00080">
    <property type="entry name" value="SDRFAMILY"/>
</dbReference>
<dbReference type="PRINTS" id="PR00081">
    <property type="entry name" value="GDHRDH"/>
</dbReference>
<dbReference type="CDD" id="cd05233">
    <property type="entry name" value="SDR_c"/>
    <property type="match status" value="1"/>
</dbReference>
<dbReference type="PANTHER" id="PTHR44196:SF1">
    <property type="entry name" value="DEHYDROGENASE_REDUCTASE SDR FAMILY MEMBER 7B"/>
    <property type="match status" value="1"/>
</dbReference>
<accession>A0AAE0MB14</accession>
<organism evidence="4 5">
    <name type="scientific">Cercophora scortea</name>
    <dbReference type="NCBI Taxonomy" id="314031"/>
    <lineage>
        <taxon>Eukaryota</taxon>
        <taxon>Fungi</taxon>
        <taxon>Dikarya</taxon>
        <taxon>Ascomycota</taxon>
        <taxon>Pezizomycotina</taxon>
        <taxon>Sordariomycetes</taxon>
        <taxon>Sordariomycetidae</taxon>
        <taxon>Sordariales</taxon>
        <taxon>Lasiosphaeriaceae</taxon>
        <taxon>Cercophora</taxon>
    </lineage>
</organism>
<dbReference type="GO" id="GO:0016020">
    <property type="term" value="C:membrane"/>
    <property type="evidence" value="ECO:0007669"/>
    <property type="project" value="TreeGrafter"/>
</dbReference>
<evidence type="ECO:0000256" key="1">
    <source>
        <dbReference type="ARBA" id="ARBA00006484"/>
    </source>
</evidence>
<evidence type="ECO:0000256" key="3">
    <source>
        <dbReference type="RuleBase" id="RU000363"/>
    </source>
</evidence>
<proteinExistence type="inferred from homology"/>
<dbReference type="Pfam" id="PF00106">
    <property type="entry name" value="adh_short"/>
    <property type="match status" value="1"/>
</dbReference>